<dbReference type="InterPro" id="IPR018393">
    <property type="entry name" value="NADHpl_OxRdtase_5_subgr"/>
</dbReference>
<feature type="transmembrane region" description="Helical" evidence="16">
    <location>
        <begin position="113"/>
        <end position="130"/>
    </location>
</feature>
<evidence type="ECO:0000259" key="18">
    <source>
        <dbReference type="Pfam" id="PF00361"/>
    </source>
</evidence>
<dbReference type="AlphaFoldDB" id="A0A060D448"/>
<dbReference type="GO" id="GO:0003954">
    <property type="term" value="F:NADH dehydrogenase activity"/>
    <property type="evidence" value="ECO:0007669"/>
    <property type="project" value="TreeGrafter"/>
</dbReference>
<dbReference type="Gene3D" id="1.20.5.2700">
    <property type="match status" value="1"/>
</dbReference>
<dbReference type="PRINTS" id="PR01434">
    <property type="entry name" value="NADHDHGNASE5"/>
</dbReference>
<dbReference type="PANTHER" id="PTHR42829">
    <property type="entry name" value="NADH-UBIQUINONE OXIDOREDUCTASE CHAIN 5"/>
    <property type="match status" value="1"/>
</dbReference>
<evidence type="ECO:0000256" key="12">
    <source>
        <dbReference type="ARBA" id="ARBA00023075"/>
    </source>
</evidence>
<evidence type="ECO:0000256" key="9">
    <source>
        <dbReference type="ARBA" id="ARBA00022982"/>
    </source>
</evidence>
<feature type="transmembrane region" description="Helical" evidence="16">
    <location>
        <begin position="343"/>
        <end position="360"/>
    </location>
</feature>
<evidence type="ECO:0000256" key="14">
    <source>
        <dbReference type="ARBA" id="ARBA00023136"/>
    </source>
</evidence>
<feature type="transmembrane region" description="Helical" evidence="16">
    <location>
        <begin position="421"/>
        <end position="445"/>
    </location>
</feature>
<evidence type="ECO:0000256" key="7">
    <source>
        <dbReference type="ARBA" id="ARBA00022792"/>
    </source>
</evidence>
<evidence type="ECO:0000256" key="10">
    <source>
        <dbReference type="ARBA" id="ARBA00022989"/>
    </source>
</evidence>
<comment type="subcellular location">
    <subcellularLocation>
        <location evidence="1">Mitochondrion inner membrane</location>
        <topology evidence="1">Multi-pass membrane protein</topology>
    </subcellularLocation>
</comment>
<feature type="domain" description="NADH:quinone oxidoreductase/Mrp antiporter transmembrane" evidence="18">
    <location>
        <begin position="130"/>
        <end position="408"/>
    </location>
</feature>
<feature type="transmembrane region" description="Helical" evidence="16">
    <location>
        <begin position="29"/>
        <end position="48"/>
    </location>
</feature>
<evidence type="ECO:0000256" key="13">
    <source>
        <dbReference type="ARBA" id="ARBA00023128"/>
    </source>
</evidence>
<feature type="transmembrane region" description="Helical" evidence="16">
    <location>
        <begin position="311"/>
        <end position="331"/>
    </location>
</feature>
<keyword evidence="11 16" id="KW-0520">NAD</keyword>
<keyword evidence="7" id="KW-0999">Mitochondrion inner membrane</keyword>
<evidence type="ECO:0000313" key="22">
    <source>
        <dbReference type="EMBL" id="AIB08314.1"/>
    </source>
</evidence>
<dbReference type="Pfam" id="PF06455">
    <property type="entry name" value="NADH5_C"/>
    <property type="match status" value="1"/>
</dbReference>
<evidence type="ECO:0000313" key="21">
    <source>
        <dbReference type="EMBL" id="AHB35395.1"/>
    </source>
</evidence>
<reference evidence="21" key="2">
    <citation type="submission" date="2017-09" db="EMBL/GenBank/DDBJ databases">
        <authorList>
            <person name="Ehlers B."/>
            <person name="Leendertz F.H."/>
        </authorList>
    </citation>
    <scope>NUCLEOTIDE SEQUENCE</scope>
</reference>
<dbReference type="EMBL" id="KJ708771">
    <property type="protein sequence ID" value="AIB08369.1"/>
    <property type="molecule type" value="Genomic_DNA"/>
</dbReference>
<dbReference type="Pfam" id="PF00662">
    <property type="entry name" value="Proton_antipo_N"/>
    <property type="match status" value="1"/>
</dbReference>
<dbReference type="NCBIfam" id="TIGR01974">
    <property type="entry name" value="NDH_I_L"/>
    <property type="match status" value="1"/>
</dbReference>
<evidence type="ECO:0000256" key="17">
    <source>
        <dbReference type="SAM" id="SignalP"/>
    </source>
</evidence>
<evidence type="ECO:0000256" key="5">
    <source>
        <dbReference type="ARBA" id="ARBA00022660"/>
    </source>
</evidence>
<geneLocation type="mitochondrion" evidence="22"/>
<comment type="function">
    <text evidence="16">Core subunit of the mitochondrial membrane respiratory chain NADH dehydrogenase (Complex I) which catalyzes electron transfer from NADH through the respiratory chain, using ubiquinone as an electron acceptor. Essential for the catalytic activity and assembly of complex I.</text>
</comment>
<keyword evidence="8" id="KW-1278">Translocase</keyword>
<accession>A0A059STQ6</accession>
<dbReference type="InterPro" id="IPR010934">
    <property type="entry name" value="NADH_DH_su5_C"/>
</dbReference>
<evidence type="ECO:0000256" key="15">
    <source>
        <dbReference type="ARBA" id="ARBA00049551"/>
    </source>
</evidence>
<evidence type="ECO:0000256" key="1">
    <source>
        <dbReference type="ARBA" id="ARBA00004448"/>
    </source>
</evidence>
<dbReference type="GO" id="GO:0008137">
    <property type="term" value="F:NADH dehydrogenase (ubiquinone) activity"/>
    <property type="evidence" value="ECO:0007669"/>
    <property type="project" value="UniProtKB-EC"/>
</dbReference>
<dbReference type="EMBL" id="KF515974">
    <property type="protein sequence ID" value="AHB35395.1"/>
    <property type="molecule type" value="Genomic_DNA"/>
</dbReference>
<comment type="catalytic activity">
    <reaction evidence="15 16">
        <text>a ubiquinone + NADH + 5 H(+)(in) = a ubiquinol + NAD(+) + 4 H(+)(out)</text>
        <dbReference type="Rhea" id="RHEA:29091"/>
        <dbReference type="Rhea" id="RHEA-COMP:9565"/>
        <dbReference type="Rhea" id="RHEA-COMP:9566"/>
        <dbReference type="ChEBI" id="CHEBI:15378"/>
        <dbReference type="ChEBI" id="CHEBI:16389"/>
        <dbReference type="ChEBI" id="CHEBI:17976"/>
        <dbReference type="ChEBI" id="CHEBI:57540"/>
        <dbReference type="ChEBI" id="CHEBI:57945"/>
        <dbReference type="EC" id="7.1.1.2"/>
    </reaction>
</comment>
<feature type="transmembrane region" description="Helical" evidence="16">
    <location>
        <begin position="253"/>
        <end position="271"/>
    </location>
</feature>
<evidence type="ECO:0000256" key="2">
    <source>
        <dbReference type="ARBA" id="ARBA00012944"/>
    </source>
</evidence>
<dbReference type="GO" id="GO:0005743">
    <property type="term" value="C:mitochondrial inner membrane"/>
    <property type="evidence" value="ECO:0007669"/>
    <property type="project" value="UniProtKB-SubCell"/>
</dbReference>
<sequence>MYLLIVALPLVGTLATGLGGRWIGRKGANVFSTSCVIICCFLSLVAFFEVGLCGVPCYLSISPWISSGALKISWGFLFDSLTTTMLVVITFISSLVHLYSIQYMEYDPHCPRFMSFLEIFTFFMIILVTADNFVQMFLGWEGVGLASYLLINFWYTRLCANQAAIKALIVNRVGDFGLSLGIFSIFYLFGSVDYELVFSSASMYTDYTIHFLGLTIHYLTLIGFFLLIGAIGKSAQLGLHTWLPDAMEGPTPVSALIHAATMVTAGVFLIVRCSPLINLSPNILFLITIIGSSTAFFASLVGLFQNDIKRVIAYSTCSQLGYMTFVCGLSYYNVGMFHLVNHAFFKALLFLSAGSVIHALSNEQDMRRMGSLLNNLPITYAAMLIGSLSLAGFPFLTGFYSKDLIIELTQISYYSNLQISYGIFACWLANIAVFFTSFYTFRLIFLTFIKNSNSYRKHIENIHESPLLILIPLILLGFFSIFVGFLTKDLFVGVGTHFWSAAINVLPMSYNLLEVEFMSYSIKWLPFMLSTLGAFLAYTINIGIFKKNTKFAYTYIFRKLSFLLSKKVYWDKLYNSLIISPLMNFGHIISFKNIDRGFVELLGPYGISRVIKNWSIKIIKIQTGQITHYTFFIVTGLCFLLLLAPAWVFLELFLDIRLLTFCFLALFVV</sequence>
<reference evidence="22" key="1">
    <citation type="journal article" date="2014" name="Sci. Rep.">
        <title>Minimally destructive sampling of type specimens of Pyropia (Bangiales, Rhodophyta) recovers complete plastid and mitochondrial genomes.</title>
        <authorList>
            <person name="Hughey J.R."/>
            <person name="Gabrielson P.W."/>
            <person name="Rohmer L."/>
            <person name="Tortolani J."/>
            <person name="Silva M."/>
            <person name="Miller K.A."/>
            <person name="Young J.D."/>
            <person name="Martell C."/>
            <person name="Ruediger E."/>
        </authorList>
    </citation>
    <scope>NUCLEOTIDE SEQUENCE</scope>
</reference>
<keyword evidence="6 16" id="KW-0812">Transmembrane</keyword>
<keyword evidence="9" id="KW-0249">Electron transport</keyword>
<dbReference type="Pfam" id="PF00361">
    <property type="entry name" value="Proton_antipo_M"/>
    <property type="match status" value="1"/>
</dbReference>
<evidence type="ECO:0000256" key="11">
    <source>
        <dbReference type="ARBA" id="ARBA00023027"/>
    </source>
</evidence>
<protein>
    <recommendedName>
        <fullName evidence="3 16">NADH-ubiquinone oxidoreductase chain 5</fullName>
        <ecNumber evidence="2 16">7.1.1.2</ecNumber>
    </recommendedName>
</protein>
<feature type="transmembrane region" description="Helical" evidence="16">
    <location>
        <begin position="167"/>
        <end position="189"/>
    </location>
</feature>
<feature type="transmembrane region" description="Helical" evidence="16">
    <location>
        <begin position="136"/>
        <end position="155"/>
    </location>
</feature>
<dbReference type="GO" id="GO:0015990">
    <property type="term" value="P:electron transport coupled proton transport"/>
    <property type="evidence" value="ECO:0007669"/>
    <property type="project" value="TreeGrafter"/>
</dbReference>
<evidence type="ECO:0000256" key="8">
    <source>
        <dbReference type="ARBA" id="ARBA00022967"/>
    </source>
</evidence>
<dbReference type="EMBL" id="KJ708769">
    <property type="protein sequence ID" value="AIB08314.1"/>
    <property type="molecule type" value="Genomic_DNA"/>
</dbReference>
<evidence type="ECO:0000256" key="3">
    <source>
        <dbReference type="ARBA" id="ARBA00021096"/>
    </source>
</evidence>
<feature type="transmembrane region" description="Helical" evidence="16">
    <location>
        <begin position="466"/>
        <end position="485"/>
    </location>
</feature>
<feature type="transmembrane region" description="Helical" evidence="16">
    <location>
        <begin position="283"/>
        <end position="304"/>
    </location>
</feature>
<feature type="transmembrane region" description="Helical" evidence="16">
    <location>
        <begin position="83"/>
        <end position="101"/>
    </location>
</feature>
<evidence type="ECO:0000256" key="4">
    <source>
        <dbReference type="ARBA" id="ARBA00022448"/>
    </source>
</evidence>
<evidence type="ECO:0000259" key="19">
    <source>
        <dbReference type="Pfam" id="PF00662"/>
    </source>
</evidence>
<keyword evidence="17" id="KW-0732">Signal</keyword>
<evidence type="ECO:0000256" key="6">
    <source>
        <dbReference type="ARBA" id="ARBA00022692"/>
    </source>
</evidence>
<dbReference type="NCBIfam" id="NF005141">
    <property type="entry name" value="PRK06590.1"/>
    <property type="match status" value="1"/>
</dbReference>
<keyword evidence="5" id="KW-0679">Respiratory chain</keyword>
<feature type="signal peptide" evidence="17">
    <location>
        <begin position="1"/>
        <end position="15"/>
    </location>
</feature>
<dbReference type="EC" id="7.1.1.2" evidence="2 16"/>
<dbReference type="EMBL" id="KJ708766">
    <property type="protein sequence ID" value="AIB08231.1"/>
    <property type="molecule type" value="Genomic_DNA"/>
</dbReference>
<feature type="transmembrane region" description="Helical" evidence="16">
    <location>
        <begin position="626"/>
        <end position="646"/>
    </location>
</feature>
<dbReference type="InterPro" id="IPR001750">
    <property type="entry name" value="ND/Mrp_TM"/>
</dbReference>
<accession>A0A060D448</accession>
<keyword evidence="12 16" id="KW-0830">Ubiquinone</keyword>
<feature type="transmembrane region" description="Helical" evidence="16">
    <location>
        <begin position="525"/>
        <end position="545"/>
    </location>
</feature>
<feature type="transmembrane region" description="Helical" evidence="16">
    <location>
        <begin position="209"/>
        <end position="232"/>
    </location>
</feature>
<name>A0A060D448_PYRPE</name>
<keyword evidence="14 16" id="KW-0472">Membrane</keyword>
<dbReference type="InterPro" id="IPR003945">
    <property type="entry name" value="NU5C-like"/>
</dbReference>
<keyword evidence="10 16" id="KW-1133">Transmembrane helix</keyword>
<organism evidence="22">
    <name type="scientific">Pyropia perforata</name>
    <name type="common">Red alga</name>
    <name type="synonym">Porphyra perforata</name>
    <dbReference type="NCBI Taxonomy" id="182771"/>
    <lineage>
        <taxon>Eukaryota</taxon>
        <taxon>Rhodophyta</taxon>
        <taxon>Bangiophyceae</taxon>
        <taxon>Bangiales</taxon>
        <taxon>Bangiaceae</taxon>
        <taxon>Pyropia</taxon>
    </lineage>
</organism>
<feature type="transmembrane region" description="Helical" evidence="16">
    <location>
        <begin position="380"/>
        <end position="401"/>
    </location>
</feature>
<evidence type="ECO:0000259" key="20">
    <source>
        <dbReference type="Pfam" id="PF06455"/>
    </source>
</evidence>
<comment type="similarity">
    <text evidence="16">Belongs to the complex I subunit 5 family.</text>
</comment>
<feature type="domain" description="NADH-Ubiquinone oxidoreductase (complex I) chain 5 N-terminal" evidence="19">
    <location>
        <begin position="64"/>
        <end position="114"/>
    </location>
</feature>
<keyword evidence="4 16" id="KW-0813">Transport</keyword>
<dbReference type="EMBL" id="KF515975">
    <property type="protein sequence ID" value="AHB35424.1"/>
    <property type="molecule type" value="Genomic_DNA"/>
</dbReference>
<dbReference type="InterPro" id="IPR001516">
    <property type="entry name" value="Proton_antipo_N"/>
</dbReference>
<proteinExistence type="inferred from homology"/>
<feature type="chain" id="PRO_5015026642" description="NADH-ubiquinone oxidoreductase chain 5" evidence="17">
    <location>
        <begin position="16"/>
        <end position="669"/>
    </location>
</feature>
<dbReference type="GO" id="GO:0042773">
    <property type="term" value="P:ATP synthesis coupled electron transport"/>
    <property type="evidence" value="ECO:0007669"/>
    <property type="project" value="InterPro"/>
</dbReference>
<feature type="domain" description="NADH dehydrogenase subunit 5 C-terminal" evidence="20">
    <location>
        <begin position="439"/>
        <end position="643"/>
    </location>
</feature>
<dbReference type="PRINTS" id="PR01435">
    <property type="entry name" value="NPOXDRDTASE5"/>
</dbReference>
<dbReference type="PANTHER" id="PTHR42829:SF2">
    <property type="entry name" value="NADH-UBIQUINONE OXIDOREDUCTASE CHAIN 5"/>
    <property type="match status" value="1"/>
</dbReference>
<evidence type="ECO:0000256" key="16">
    <source>
        <dbReference type="RuleBase" id="RU003404"/>
    </source>
</evidence>
<gene>
    <name evidence="22" type="primary">nad5</name>
</gene>
<keyword evidence="13 16" id="KW-0496">Mitochondrion</keyword>